<evidence type="ECO:0000313" key="3">
    <source>
        <dbReference type="Proteomes" id="UP000298030"/>
    </source>
</evidence>
<dbReference type="AlphaFoldDB" id="A0A4Y7T7B2"/>
<accession>A0A4Y7T7B2</accession>
<name>A0A4Y7T7B2_COPMI</name>
<reference evidence="2 3" key="1">
    <citation type="journal article" date="2019" name="Nat. Ecol. Evol.">
        <title>Megaphylogeny resolves global patterns of mushroom evolution.</title>
        <authorList>
            <person name="Varga T."/>
            <person name="Krizsan K."/>
            <person name="Foldi C."/>
            <person name="Dima B."/>
            <person name="Sanchez-Garcia M."/>
            <person name="Sanchez-Ramirez S."/>
            <person name="Szollosi G.J."/>
            <person name="Szarkandi J.G."/>
            <person name="Papp V."/>
            <person name="Albert L."/>
            <person name="Andreopoulos W."/>
            <person name="Angelini C."/>
            <person name="Antonin V."/>
            <person name="Barry K.W."/>
            <person name="Bougher N.L."/>
            <person name="Buchanan P."/>
            <person name="Buyck B."/>
            <person name="Bense V."/>
            <person name="Catcheside P."/>
            <person name="Chovatia M."/>
            <person name="Cooper J."/>
            <person name="Damon W."/>
            <person name="Desjardin D."/>
            <person name="Finy P."/>
            <person name="Geml J."/>
            <person name="Haridas S."/>
            <person name="Hughes K."/>
            <person name="Justo A."/>
            <person name="Karasinski D."/>
            <person name="Kautmanova I."/>
            <person name="Kiss B."/>
            <person name="Kocsube S."/>
            <person name="Kotiranta H."/>
            <person name="LaButti K.M."/>
            <person name="Lechner B.E."/>
            <person name="Liimatainen K."/>
            <person name="Lipzen A."/>
            <person name="Lukacs Z."/>
            <person name="Mihaltcheva S."/>
            <person name="Morgado L.N."/>
            <person name="Niskanen T."/>
            <person name="Noordeloos M.E."/>
            <person name="Ohm R.A."/>
            <person name="Ortiz-Santana B."/>
            <person name="Ovrebo C."/>
            <person name="Racz N."/>
            <person name="Riley R."/>
            <person name="Savchenko A."/>
            <person name="Shiryaev A."/>
            <person name="Soop K."/>
            <person name="Spirin V."/>
            <person name="Szebenyi C."/>
            <person name="Tomsovsky M."/>
            <person name="Tulloss R.E."/>
            <person name="Uehling J."/>
            <person name="Grigoriev I.V."/>
            <person name="Vagvolgyi C."/>
            <person name="Papp T."/>
            <person name="Martin F.M."/>
            <person name="Miettinen O."/>
            <person name="Hibbett D.S."/>
            <person name="Nagy L.G."/>
        </authorList>
    </citation>
    <scope>NUCLEOTIDE SEQUENCE [LARGE SCALE GENOMIC DNA]</scope>
    <source>
        <strain evidence="2 3">FP101781</strain>
    </source>
</reference>
<sequence length="152" mass="16846">MNQLNWSSNLHPGSASFTPTKPKSLQPSIFVAYLNTFHHVHIPMSILRNRHCAKTRLANTRTIGTTNSIPSRRYPIQSIPSHRVQSHPKRISNPGTQYNTTSYPIPSRHLLSAYRVQSLLSIPAVPSNAVRPSHPGCISFASSRPIELCTGS</sequence>
<feature type="region of interest" description="Disordered" evidence="1">
    <location>
        <begin position="80"/>
        <end position="99"/>
    </location>
</feature>
<comment type="caution">
    <text evidence="2">The sequence shown here is derived from an EMBL/GenBank/DDBJ whole genome shotgun (WGS) entry which is preliminary data.</text>
</comment>
<dbReference type="Proteomes" id="UP000298030">
    <property type="component" value="Unassembled WGS sequence"/>
</dbReference>
<protein>
    <submittedName>
        <fullName evidence="2">Uncharacterized protein</fullName>
    </submittedName>
</protein>
<evidence type="ECO:0000313" key="2">
    <source>
        <dbReference type="EMBL" id="TEB29844.1"/>
    </source>
</evidence>
<organism evidence="2 3">
    <name type="scientific">Coprinellus micaceus</name>
    <name type="common">Glistening ink-cap mushroom</name>
    <name type="synonym">Coprinus micaceus</name>
    <dbReference type="NCBI Taxonomy" id="71717"/>
    <lineage>
        <taxon>Eukaryota</taxon>
        <taxon>Fungi</taxon>
        <taxon>Dikarya</taxon>
        <taxon>Basidiomycota</taxon>
        <taxon>Agaricomycotina</taxon>
        <taxon>Agaricomycetes</taxon>
        <taxon>Agaricomycetidae</taxon>
        <taxon>Agaricales</taxon>
        <taxon>Agaricineae</taxon>
        <taxon>Psathyrellaceae</taxon>
        <taxon>Coprinellus</taxon>
    </lineage>
</organism>
<feature type="region of interest" description="Disordered" evidence="1">
    <location>
        <begin position="1"/>
        <end position="22"/>
    </location>
</feature>
<dbReference type="EMBL" id="QPFP01000025">
    <property type="protein sequence ID" value="TEB29844.1"/>
    <property type="molecule type" value="Genomic_DNA"/>
</dbReference>
<keyword evidence="3" id="KW-1185">Reference proteome</keyword>
<proteinExistence type="predicted"/>
<gene>
    <name evidence="2" type="ORF">FA13DRAFT_1734191</name>
</gene>
<evidence type="ECO:0000256" key="1">
    <source>
        <dbReference type="SAM" id="MobiDB-lite"/>
    </source>
</evidence>